<dbReference type="AlphaFoldDB" id="A0A6A6DNC2"/>
<evidence type="ECO:0000256" key="1">
    <source>
        <dbReference type="SAM" id="MobiDB-lite"/>
    </source>
</evidence>
<accession>A0A6A6DNC2</accession>
<sequence>MVKKICFKYQEATWERASLLKYNINHGSTNTIQDVSNPSNVTSNACFLRKISSQEPTFMPSSPSTAQPRKTSYLTSSSSASEAGGIPEVGSEVAELLRNISLTISVNMARNDGRLFNASVVDIFASTMASTGRATIIAADDNEDTGHLVQAALEKQQK</sequence>
<dbReference type="EMBL" id="ML994654">
    <property type="protein sequence ID" value="KAF2181044.1"/>
    <property type="molecule type" value="Genomic_DNA"/>
</dbReference>
<evidence type="ECO:0000313" key="3">
    <source>
        <dbReference type="Proteomes" id="UP000800200"/>
    </source>
</evidence>
<feature type="compositionally biased region" description="Polar residues" evidence="1">
    <location>
        <begin position="55"/>
        <end position="75"/>
    </location>
</feature>
<name>A0A6A6DNC2_9PEZI</name>
<protein>
    <submittedName>
        <fullName evidence="2">Uncharacterized protein</fullName>
    </submittedName>
</protein>
<reference evidence="2" key="1">
    <citation type="journal article" date="2020" name="Stud. Mycol.">
        <title>101 Dothideomycetes genomes: a test case for predicting lifestyles and emergence of pathogens.</title>
        <authorList>
            <person name="Haridas S."/>
            <person name="Albert R."/>
            <person name="Binder M."/>
            <person name="Bloem J."/>
            <person name="Labutti K."/>
            <person name="Salamov A."/>
            <person name="Andreopoulos B."/>
            <person name="Baker S."/>
            <person name="Barry K."/>
            <person name="Bills G."/>
            <person name="Bluhm B."/>
            <person name="Cannon C."/>
            <person name="Castanera R."/>
            <person name="Culley D."/>
            <person name="Daum C."/>
            <person name="Ezra D."/>
            <person name="Gonzalez J."/>
            <person name="Henrissat B."/>
            <person name="Kuo A."/>
            <person name="Liang C."/>
            <person name="Lipzen A."/>
            <person name="Lutzoni F."/>
            <person name="Magnuson J."/>
            <person name="Mondo S."/>
            <person name="Nolan M."/>
            <person name="Ohm R."/>
            <person name="Pangilinan J."/>
            <person name="Park H.-J."/>
            <person name="Ramirez L."/>
            <person name="Alfaro M."/>
            <person name="Sun H."/>
            <person name="Tritt A."/>
            <person name="Yoshinaga Y."/>
            <person name="Zwiers L.-H."/>
            <person name="Turgeon B."/>
            <person name="Goodwin S."/>
            <person name="Spatafora J."/>
            <person name="Crous P."/>
            <person name="Grigoriev I."/>
        </authorList>
    </citation>
    <scope>NUCLEOTIDE SEQUENCE</scope>
    <source>
        <strain evidence="2">CBS 207.26</strain>
    </source>
</reference>
<evidence type="ECO:0000313" key="2">
    <source>
        <dbReference type="EMBL" id="KAF2181044.1"/>
    </source>
</evidence>
<proteinExistence type="predicted"/>
<dbReference type="Proteomes" id="UP000800200">
    <property type="component" value="Unassembled WGS sequence"/>
</dbReference>
<gene>
    <name evidence="2" type="ORF">K469DRAFT_692293</name>
</gene>
<organism evidence="2 3">
    <name type="scientific">Zopfia rhizophila CBS 207.26</name>
    <dbReference type="NCBI Taxonomy" id="1314779"/>
    <lineage>
        <taxon>Eukaryota</taxon>
        <taxon>Fungi</taxon>
        <taxon>Dikarya</taxon>
        <taxon>Ascomycota</taxon>
        <taxon>Pezizomycotina</taxon>
        <taxon>Dothideomycetes</taxon>
        <taxon>Dothideomycetes incertae sedis</taxon>
        <taxon>Zopfiaceae</taxon>
        <taxon>Zopfia</taxon>
    </lineage>
</organism>
<keyword evidence="3" id="KW-1185">Reference proteome</keyword>
<feature type="region of interest" description="Disordered" evidence="1">
    <location>
        <begin position="55"/>
        <end position="85"/>
    </location>
</feature>